<dbReference type="Proteomes" id="UP000054988">
    <property type="component" value="Unassembled WGS sequence"/>
</dbReference>
<feature type="compositionally biased region" description="Polar residues" evidence="1">
    <location>
        <begin position="101"/>
        <end position="123"/>
    </location>
</feature>
<feature type="domain" description="DUF6699" evidence="2">
    <location>
        <begin position="256"/>
        <end position="381"/>
    </location>
</feature>
<feature type="compositionally biased region" description="Polar residues" evidence="1">
    <location>
        <begin position="1"/>
        <end position="15"/>
    </location>
</feature>
<sequence>MPRPLSQSGYSSDYYPQTPKMASVALPPSSPLRARAHAPMAASVTSSRPLMPATSSTSSSGRRHTIPQDSRPPTRQRSSSNASVGSKPPLKGILKKPSPPVENTTSKSPTNPILKTQRSSSTKGSDHYYTDSEQVVKSSEHHARRTSLNGHARKGSTDSTSSQSRDTSVDNLQKDKPVNLTYNYDYSDRDARIPLVERSRLKSEVISLNWLLRCQDSIPIRKRAPDTAHLRRVFDIAYSPDPHPYNGSGGGGAQLWDISRRAYLSTSSIRTFSEAPASPHCTLTKMHLIISANPEWSTILERRREKGGIRCIDVFRAIHDLLQVPLTNDELAMIPPGSIRYCENARDARVGDRSQKGGNGSILRIDSFVNYRFFKGLTQKDGTWMLDTCSPDGTPFPTPPQSSDM</sequence>
<feature type="region of interest" description="Disordered" evidence="1">
    <location>
        <begin position="1"/>
        <end position="176"/>
    </location>
</feature>
<dbReference type="InterPro" id="IPR046522">
    <property type="entry name" value="DUF6699"/>
</dbReference>
<dbReference type="EMBL" id="LATX01002372">
    <property type="protein sequence ID" value="KTB30687.1"/>
    <property type="molecule type" value="Genomic_DNA"/>
</dbReference>
<name>A0A0W0F2Z6_MONRR</name>
<evidence type="ECO:0000259" key="2">
    <source>
        <dbReference type="Pfam" id="PF20415"/>
    </source>
</evidence>
<accession>A0A0W0F2Z6</accession>
<comment type="caution">
    <text evidence="3">The sequence shown here is derived from an EMBL/GenBank/DDBJ whole genome shotgun (WGS) entry which is preliminary data.</text>
</comment>
<proteinExistence type="predicted"/>
<gene>
    <name evidence="3" type="ORF">WG66_16741</name>
</gene>
<reference evidence="3 4" key="1">
    <citation type="submission" date="2015-12" db="EMBL/GenBank/DDBJ databases">
        <title>Draft genome sequence of Moniliophthora roreri, the causal agent of frosty pod rot of cacao.</title>
        <authorList>
            <person name="Aime M.C."/>
            <person name="Diaz-Valderrama J.R."/>
            <person name="Kijpornyongpan T."/>
            <person name="Phillips-Mora W."/>
        </authorList>
    </citation>
    <scope>NUCLEOTIDE SEQUENCE [LARGE SCALE GENOMIC DNA]</scope>
    <source>
        <strain evidence="3 4">MCA 2952</strain>
    </source>
</reference>
<dbReference type="Pfam" id="PF20415">
    <property type="entry name" value="DUF6699"/>
    <property type="match status" value="1"/>
</dbReference>
<evidence type="ECO:0000313" key="3">
    <source>
        <dbReference type="EMBL" id="KTB30687.1"/>
    </source>
</evidence>
<protein>
    <recommendedName>
        <fullName evidence="2">DUF6699 domain-containing protein</fullName>
    </recommendedName>
</protein>
<dbReference type="eggNOG" id="ENOG502R0WI">
    <property type="taxonomic scope" value="Eukaryota"/>
</dbReference>
<feature type="compositionally biased region" description="Low complexity" evidence="1">
    <location>
        <begin position="157"/>
        <end position="170"/>
    </location>
</feature>
<feature type="compositionally biased region" description="Polar residues" evidence="1">
    <location>
        <begin position="67"/>
        <end position="84"/>
    </location>
</feature>
<dbReference type="AlphaFoldDB" id="A0A0W0F2Z6"/>
<evidence type="ECO:0000256" key="1">
    <source>
        <dbReference type="SAM" id="MobiDB-lite"/>
    </source>
</evidence>
<evidence type="ECO:0000313" key="4">
    <source>
        <dbReference type="Proteomes" id="UP000054988"/>
    </source>
</evidence>
<organism evidence="3 4">
    <name type="scientific">Moniliophthora roreri</name>
    <name type="common">Frosty pod rot fungus</name>
    <name type="synonym">Monilia roreri</name>
    <dbReference type="NCBI Taxonomy" id="221103"/>
    <lineage>
        <taxon>Eukaryota</taxon>
        <taxon>Fungi</taxon>
        <taxon>Dikarya</taxon>
        <taxon>Basidiomycota</taxon>
        <taxon>Agaricomycotina</taxon>
        <taxon>Agaricomycetes</taxon>
        <taxon>Agaricomycetidae</taxon>
        <taxon>Agaricales</taxon>
        <taxon>Marasmiineae</taxon>
        <taxon>Marasmiaceae</taxon>
        <taxon>Moniliophthora</taxon>
    </lineage>
</organism>